<keyword evidence="1" id="KW-0472">Membrane</keyword>
<feature type="transmembrane region" description="Helical" evidence="1">
    <location>
        <begin position="41"/>
        <end position="60"/>
    </location>
</feature>
<dbReference type="Proteomes" id="UP001239795">
    <property type="component" value="Unassembled WGS sequence"/>
</dbReference>
<evidence type="ECO:0000313" key="3">
    <source>
        <dbReference type="Proteomes" id="UP001239795"/>
    </source>
</evidence>
<sequence>MFWRPSGWRTLLSNTVPDQTLAFPASRDPSRFASWRRQPSIRYIVLTGCTLYYLGLAMGLRFPPLEWSIQGRENSSASCEVRGGMEVGWVQCTMVSCA</sequence>
<accession>A0AAI9U999</accession>
<dbReference type="EMBL" id="MLGG01000046">
    <property type="protein sequence ID" value="KAK1451799.1"/>
    <property type="molecule type" value="Genomic_DNA"/>
</dbReference>
<evidence type="ECO:0000256" key="1">
    <source>
        <dbReference type="SAM" id="Phobius"/>
    </source>
</evidence>
<keyword evidence="1" id="KW-1133">Transmembrane helix</keyword>
<keyword evidence="3" id="KW-1185">Reference proteome</keyword>
<name>A0AAI9U999_9PEZI</name>
<gene>
    <name evidence="2" type="ORF">CMEL01_06373</name>
</gene>
<keyword evidence="1" id="KW-0812">Transmembrane</keyword>
<dbReference type="AlphaFoldDB" id="A0AAI9U999"/>
<protein>
    <submittedName>
        <fullName evidence="2">Uncharacterized protein</fullName>
    </submittedName>
</protein>
<organism evidence="2 3">
    <name type="scientific">Colletotrichum melonis</name>
    <dbReference type="NCBI Taxonomy" id="1209925"/>
    <lineage>
        <taxon>Eukaryota</taxon>
        <taxon>Fungi</taxon>
        <taxon>Dikarya</taxon>
        <taxon>Ascomycota</taxon>
        <taxon>Pezizomycotina</taxon>
        <taxon>Sordariomycetes</taxon>
        <taxon>Hypocreomycetidae</taxon>
        <taxon>Glomerellales</taxon>
        <taxon>Glomerellaceae</taxon>
        <taxon>Colletotrichum</taxon>
        <taxon>Colletotrichum acutatum species complex</taxon>
    </lineage>
</organism>
<comment type="caution">
    <text evidence="2">The sequence shown here is derived from an EMBL/GenBank/DDBJ whole genome shotgun (WGS) entry which is preliminary data.</text>
</comment>
<proteinExistence type="predicted"/>
<reference evidence="2 3" key="1">
    <citation type="submission" date="2016-10" db="EMBL/GenBank/DDBJ databases">
        <title>The genome sequence of Colletotrichum fioriniae PJ7.</title>
        <authorList>
            <person name="Baroncelli R."/>
        </authorList>
    </citation>
    <scope>NUCLEOTIDE SEQUENCE [LARGE SCALE GENOMIC DNA]</scope>
    <source>
        <strain evidence="2">Col 31</strain>
    </source>
</reference>
<evidence type="ECO:0000313" key="2">
    <source>
        <dbReference type="EMBL" id="KAK1451799.1"/>
    </source>
</evidence>